<evidence type="ECO:0000256" key="1">
    <source>
        <dbReference type="SAM" id="MobiDB-lite"/>
    </source>
</evidence>
<dbReference type="CDD" id="cd00167">
    <property type="entry name" value="SANT"/>
    <property type="match status" value="1"/>
</dbReference>
<sequence>MHHSPAKYHTVPHLEVPFGTPLQRTERTVHDLVIVPPSKMIALSDRRTRQQGPLVMNSTAQHALNSTPAIPCELSSINMTEYQEASVLAPKRDTDTPAKVFARLKAKVQRQNLKKHREDPRYFINGHMGKRDACPKVLQSHTDDNMQEGQETCVLTLSPPKSPKTSHVGDLPPASNPAKIIDGGPASKFDTDSFYEPVILLERMHPEDLLAQIKARQKRWQVNPVSNSNDMTTDPYVLLERLPSIETLTQLEQSKQTQVMHCVSNSQHVRTRGHCGVFGDMSRKDYFEGGADEEPCGVDVSLGVPAHSQAVQQRPEHAANNHQEALEQPLQALRVLEDSLLQLSPRISIPQKQIAVFKSKQQTKEMDEAQNGRTRVNGIHLKDWVLKLQIRELVVDGIRLDNSVPWHSSCITERVSSNQVKTASGRTYVLVGKMSHFHNSAFPSWFLKKFIFGFPKMWKEYLDTFLADSGRSEKSRKNNNSAPCQLQKKRPVKKQISKHLKDTVISSVNLTGNIQPQSTPVSRSGRLIKPPLEYWRGGRITIDSDMNVTVHKDYASNSILITPRAEPVVIVKPQLPKDQPGVSKGMQNVSDDDMLAPRRRVKQYKMSNRRLQGTEVSDTAPQNKSQPIASSSDSDHAATQARTQQTQSEGMCLRRDRSYSTVRTLRDSDSEVTTFATDACASNTVVCPENTVSALQGPLSSRRTRHKQKPSMRVNRNEQLSASCSDTNASCPRTRSRVQNSTDSNDLFTSPEPLVGHKRRGSADPRHKQIPPEIATSETEESDYQSEQDKSQYLDKNTRKRRKIPGKNENYSLNVDSVESTLSELVEGEKSKMTQFVHKKTRWRTNSLDSAKNGTITDNRNPQQSKEVDYLRFSETGACLHIKKDKKTCRKINASQKNKNCLVNIEKVENSHSKPTRKEKSKMTKPVLRKTRQRKVSVVSERVTNDLDSLSHTETGRPTEVDDVTSAVLENCGKIQKAMVKGKASNKQTEKSCESEQDAENGNWTDKELQKLNEAVNSLPKHKSGYWLNVALVVGTRSAEECQQQYSTCYQSRARPKGKPNQKPAKPDEPRKETAQITAKVGTLKRKKQMWEFLDHMPKENHDDIFTASPMHNKQIKLPVWSTNGDEPDFSQLQNPQTPTSSIFASVKTPQCLHITPGMMGPINRNNNDKYIYQLQKVKKQGKYGRKASPKERFTPVPSVRKTKKRCVAEDDDFVVWNMLSDKDAPFTRVEDEEEDDYFMEEC</sequence>
<dbReference type="RefSeq" id="XP_035388834.1">
    <property type="nucleotide sequence ID" value="XM_035532941.1"/>
</dbReference>
<feature type="compositionally biased region" description="Low complexity" evidence="1">
    <location>
        <begin position="637"/>
        <end position="647"/>
    </location>
</feature>
<dbReference type="Pfam" id="PF09133">
    <property type="entry name" value="SANTA"/>
    <property type="match status" value="1"/>
</dbReference>
<reference evidence="4" key="2">
    <citation type="journal article" date="2017" name="Sci. Adv.">
        <title>A tail of two voltages: Proteomic comparison of the three electric organs of the electric eel.</title>
        <authorList>
            <person name="Traeger L.L."/>
            <person name="Sabat G."/>
            <person name="Barrett-Wilt G.A."/>
            <person name="Wells G.B."/>
            <person name="Sussman M.R."/>
        </authorList>
    </citation>
    <scope>NUCLEOTIDE SEQUENCE [LARGE SCALE GENOMIC DNA]</scope>
</reference>
<dbReference type="STRING" id="8005.ENSEEEP00000000320"/>
<dbReference type="InterPro" id="IPR001005">
    <property type="entry name" value="SANT/Myb"/>
</dbReference>
<feature type="compositionally biased region" description="Polar residues" evidence="1">
    <location>
        <begin position="717"/>
        <end position="748"/>
    </location>
</feature>
<dbReference type="GeneTree" id="ENSGT00390000007395"/>
<dbReference type="Proteomes" id="UP000314983">
    <property type="component" value="Chromosome 13"/>
</dbReference>
<feature type="region of interest" description="Disordered" evidence="1">
    <location>
        <begin position="471"/>
        <end position="493"/>
    </location>
</feature>
<feature type="region of interest" description="Disordered" evidence="1">
    <location>
        <begin position="1049"/>
        <end position="1075"/>
    </location>
</feature>
<dbReference type="InterPro" id="IPR009057">
    <property type="entry name" value="Homeodomain-like_sf"/>
</dbReference>
<dbReference type="InterPro" id="IPR039110">
    <property type="entry name" value="KNL2-like"/>
</dbReference>
<dbReference type="SMART" id="SM00717">
    <property type="entry name" value="SANT"/>
    <property type="match status" value="1"/>
</dbReference>
<feature type="region of interest" description="Disordered" evidence="1">
    <location>
        <begin position="159"/>
        <end position="185"/>
    </location>
</feature>
<dbReference type="OMA" id="TDETTCD"/>
<organism evidence="3 4">
    <name type="scientific">Electrophorus electricus</name>
    <name type="common">Electric eel</name>
    <name type="synonym">Gymnotus electricus</name>
    <dbReference type="NCBI Taxonomy" id="8005"/>
    <lineage>
        <taxon>Eukaryota</taxon>
        <taxon>Metazoa</taxon>
        <taxon>Chordata</taxon>
        <taxon>Craniata</taxon>
        <taxon>Vertebrata</taxon>
        <taxon>Euteleostomi</taxon>
        <taxon>Actinopterygii</taxon>
        <taxon>Neopterygii</taxon>
        <taxon>Teleostei</taxon>
        <taxon>Ostariophysi</taxon>
        <taxon>Gymnotiformes</taxon>
        <taxon>Gymnotoidei</taxon>
        <taxon>Gymnotidae</taxon>
        <taxon>Electrophorus</taxon>
    </lineage>
</organism>
<dbReference type="Ensembl" id="ENSEEET00000000328.2">
    <property type="protein sequence ID" value="ENSEEEP00000000320.2"/>
    <property type="gene ID" value="ENSEEEG00000000235.2"/>
</dbReference>
<feature type="region of interest" description="Disordered" evidence="1">
    <location>
        <begin position="981"/>
        <end position="1005"/>
    </location>
</feature>
<dbReference type="PANTHER" id="PTHR16124">
    <property type="entry name" value="MIS18-BINDING PROTEIN 1"/>
    <property type="match status" value="1"/>
</dbReference>
<feature type="region of interest" description="Disordered" evidence="1">
    <location>
        <begin position="696"/>
        <end position="808"/>
    </location>
</feature>
<feature type="compositionally biased region" description="Polar residues" evidence="1">
    <location>
        <begin position="605"/>
        <end position="632"/>
    </location>
</feature>
<reference evidence="3" key="4">
    <citation type="submission" date="2025-08" db="UniProtKB">
        <authorList>
            <consortium name="Ensembl"/>
        </authorList>
    </citation>
    <scope>IDENTIFICATION</scope>
</reference>
<name>A0A4W4DN08_ELEEL</name>
<dbReference type="GO" id="GO:0000775">
    <property type="term" value="C:chromosome, centromeric region"/>
    <property type="evidence" value="ECO:0007669"/>
    <property type="project" value="TreeGrafter"/>
</dbReference>
<feature type="compositionally biased region" description="Basic and acidic residues" evidence="1">
    <location>
        <begin position="787"/>
        <end position="797"/>
    </location>
</feature>
<protein>
    <recommendedName>
        <fullName evidence="2">Myb-like domain-containing protein</fullName>
    </recommendedName>
</protein>
<evidence type="ECO:0000313" key="3">
    <source>
        <dbReference type="Ensembl" id="ENSEEEP00000000320.2"/>
    </source>
</evidence>
<reference evidence="3" key="5">
    <citation type="submission" date="2025-09" db="UniProtKB">
        <authorList>
            <consortium name="Ensembl"/>
        </authorList>
    </citation>
    <scope>IDENTIFICATION</scope>
</reference>
<dbReference type="AlphaFoldDB" id="A0A4W4DN08"/>
<reference evidence="3" key="3">
    <citation type="submission" date="2020-05" db="EMBL/GenBank/DDBJ databases">
        <title>Electrophorus electricus (electric eel) genome, fEleEle1, primary haplotype.</title>
        <authorList>
            <person name="Myers G."/>
            <person name="Meyer A."/>
            <person name="Fedrigo O."/>
            <person name="Formenti G."/>
            <person name="Rhie A."/>
            <person name="Tracey A."/>
            <person name="Sims Y."/>
            <person name="Jarvis E.D."/>
        </authorList>
    </citation>
    <scope>NUCLEOTIDE SEQUENCE [LARGE SCALE GENOMIC DNA]</scope>
</reference>
<dbReference type="InterPro" id="IPR015216">
    <property type="entry name" value="SANTA"/>
</dbReference>
<feature type="compositionally biased region" description="Basic and acidic residues" evidence="1">
    <location>
        <begin position="908"/>
        <end position="922"/>
    </location>
</feature>
<reference evidence="4" key="1">
    <citation type="journal article" date="2014" name="Science">
        <title>Nonhuman genetics. Genomic basis for the convergent evolution of electric organs.</title>
        <authorList>
            <person name="Gallant J.R."/>
            <person name="Traeger L.L."/>
            <person name="Volkening J.D."/>
            <person name="Moffett H."/>
            <person name="Chen P.H."/>
            <person name="Novina C.D."/>
            <person name="Phillips G.N.Jr."/>
            <person name="Anand R."/>
            <person name="Wells G.B."/>
            <person name="Pinch M."/>
            <person name="Guth R."/>
            <person name="Unguez G.A."/>
            <person name="Albert J.S."/>
            <person name="Zakon H.H."/>
            <person name="Samanta M.P."/>
            <person name="Sussman M.R."/>
        </authorList>
    </citation>
    <scope>NUCLEOTIDE SEQUENCE [LARGE SCALE GENOMIC DNA]</scope>
</reference>
<dbReference type="PANTHER" id="PTHR16124:SF3">
    <property type="entry name" value="MIS18-BINDING PROTEIN 1"/>
    <property type="match status" value="1"/>
</dbReference>
<feature type="region of interest" description="Disordered" evidence="1">
    <location>
        <begin position="572"/>
        <end position="659"/>
    </location>
</feature>
<feature type="region of interest" description="Disordered" evidence="1">
    <location>
        <begin position="908"/>
        <end position="936"/>
    </location>
</feature>
<feature type="compositionally biased region" description="Basic and acidic residues" evidence="1">
    <location>
        <begin position="1065"/>
        <end position="1074"/>
    </location>
</feature>
<dbReference type="SUPFAM" id="SSF46689">
    <property type="entry name" value="Homeodomain-like"/>
    <property type="match status" value="1"/>
</dbReference>
<dbReference type="Gene3D" id="1.10.10.60">
    <property type="entry name" value="Homeodomain-like"/>
    <property type="match status" value="1"/>
</dbReference>
<keyword evidence="4" id="KW-1185">Reference proteome</keyword>
<dbReference type="RefSeq" id="XP_035388833.1">
    <property type="nucleotide sequence ID" value="XM_035532940.1"/>
</dbReference>
<accession>A0A4W4DN08</accession>
<evidence type="ECO:0000259" key="2">
    <source>
        <dbReference type="PROSITE" id="PS50090"/>
    </source>
</evidence>
<proteinExistence type="predicted"/>
<gene>
    <name evidence="3" type="primary">MIS18BP1</name>
</gene>
<feature type="domain" description="Myb-like" evidence="2">
    <location>
        <begin position="996"/>
        <end position="1050"/>
    </location>
</feature>
<dbReference type="PROSITE" id="PS50090">
    <property type="entry name" value="MYB_LIKE"/>
    <property type="match status" value="1"/>
</dbReference>
<dbReference type="GeneID" id="113571454"/>
<evidence type="ECO:0000313" key="4">
    <source>
        <dbReference type="Proteomes" id="UP000314983"/>
    </source>
</evidence>